<protein>
    <recommendedName>
        <fullName evidence="3">histidine kinase</fullName>
        <ecNumber evidence="3">2.7.13.3</ecNumber>
    </recommendedName>
</protein>
<evidence type="ECO:0000256" key="10">
    <source>
        <dbReference type="ARBA" id="ARBA00023136"/>
    </source>
</evidence>
<dbReference type="InterPro" id="IPR003594">
    <property type="entry name" value="HATPase_dom"/>
</dbReference>
<evidence type="ECO:0000313" key="16">
    <source>
        <dbReference type="Proteomes" id="UP000774570"/>
    </source>
</evidence>
<evidence type="ECO:0000256" key="5">
    <source>
        <dbReference type="ARBA" id="ARBA00022679"/>
    </source>
</evidence>
<dbReference type="GO" id="GO:0016301">
    <property type="term" value="F:kinase activity"/>
    <property type="evidence" value="ECO:0007669"/>
    <property type="project" value="UniProtKB-KW"/>
</dbReference>
<feature type="domain" description="Histidine kinase" evidence="13">
    <location>
        <begin position="229"/>
        <end position="435"/>
    </location>
</feature>
<reference evidence="15 16" key="1">
    <citation type="submission" date="2021-07" db="EMBL/GenBank/DDBJ databases">
        <title>Actinomadura sp. PM05-2 isolated from lichen.</title>
        <authorList>
            <person name="Somphong A."/>
            <person name="Phongsopitanun W."/>
            <person name="Tanasupawat S."/>
            <person name="Peongsungnone V."/>
        </authorList>
    </citation>
    <scope>NUCLEOTIDE SEQUENCE [LARGE SCALE GENOMIC DNA]</scope>
    <source>
        <strain evidence="15 16">PM05-2</strain>
    </source>
</reference>
<dbReference type="EMBL" id="JAIBOA010000019">
    <property type="protein sequence ID" value="MBW8485888.1"/>
    <property type="molecule type" value="Genomic_DNA"/>
</dbReference>
<feature type="transmembrane region" description="Helical" evidence="12">
    <location>
        <begin position="6"/>
        <end position="24"/>
    </location>
</feature>
<evidence type="ECO:0000256" key="2">
    <source>
        <dbReference type="ARBA" id="ARBA00004236"/>
    </source>
</evidence>
<dbReference type="Gene3D" id="3.30.565.10">
    <property type="entry name" value="Histidine kinase-like ATPase, C-terminal domain"/>
    <property type="match status" value="1"/>
</dbReference>
<keyword evidence="7 15" id="KW-0418">Kinase</keyword>
<dbReference type="PROSITE" id="PS50885">
    <property type="entry name" value="HAMP"/>
    <property type="match status" value="1"/>
</dbReference>
<feature type="transmembrane region" description="Helical" evidence="12">
    <location>
        <begin position="144"/>
        <end position="164"/>
    </location>
</feature>
<proteinExistence type="predicted"/>
<dbReference type="PANTHER" id="PTHR45436:SF5">
    <property type="entry name" value="SENSOR HISTIDINE KINASE TRCS"/>
    <property type="match status" value="1"/>
</dbReference>
<evidence type="ECO:0000313" key="15">
    <source>
        <dbReference type="EMBL" id="MBW8485888.1"/>
    </source>
</evidence>
<sequence>MTLGVTALAVLLNIGLSTLVLFSVRSRADDYEREQTIAAALRTVSMVKRDDLPKVLNVPGVYEIQVLDAARRVVAASDNLRGAGPIAAFQPSEADVYGDRVLCPAAAGPPGCMSVIAFRVFQDDGVWTIYAAERAVPWYVSPTLVLFLVGLSLAVVVPAAFATWRTVTRTLAPVDAIRAELAEISATSSGRRVPVPPNHDEIRKLAETANATLDRLDGALEQQRRFTSDASHDLRSPIAAARVQVEEALLYPDETDWPRVGHGVLDSLERLQAIVTDLLDLARLDAHTGQGHEPVDLSLLVAGELDRTARGKQVRARIAPGVRVRGDRLRLVRLLTNLLDNAERHADSTINVRVVADRGRAVLEVRDDGEGIAPADREVVFQRFARLKASRDRDAGGTGLGLPIARQVATAHGGTLTIEDSPRGARFVLRLPLLDAAEPEPREPQERRLRPGAGQDVR</sequence>
<evidence type="ECO:0000256" key="7">
    <source>
        <dbReference type="ARBA" id="ARBA00022777"/>
    </source>
</evidence>
<dbReference type="PRINTS" id="PR00344">
    <property type="entry name" value="BCTRLSENSOR"/>
</dbReference>
<feature type="region of interest" description="Disordered" evidence="11">
    <location>
        <begin position="436"/>
        <end position="458"/>
    </location>
</feature>
<evidence type="ECO:0000256" key="12">
    <source>
        <dbReference type="SAM" id="Phobius"/>
    </source>
</evidence>
<dbReference type="SUPFAM" id="SSF55874">
    <property type="entry name" value="ATPase domain of HSP90 chaperone/DNA topoisomerase II/histidine kinase"/>
    <property type="match status" value="1"/>
</dbReference>
<keyword evidence="4" id="KW-0597">Phosphoprotein</keyword>
<dbReference type="Pfam" id="PF00512">
    <property type="entry name" value="HisKA"/>
    <property type="match status" value="1"/>
</dbReference>
<keyword evidence="5" id="KW-0808">Transferase</keyword>
<gene>
    <name evidence="15" type="ORF">K1Y72_26160</name>
</gene>
<dbReference type="SMART" id="SM00304">
    <property type="entry name" value="HAMP"/>
    <property type="match status" value="1"/>
</dbReference>
<evidence type="ECO:0000256" key="9">
    <source>
        <dbReference type="ARBA" id="ARBA00023012"/>
    </source>
</evidence>
<comment type="subcellular location">
    <subcellularLocation>
        <location evidence="2">Cell membrane</location>
    </subcellularLocation>
</comment>
<feature type="compositionally biased region" description="Basic and acidic residues" evidence="11">
    <location>
        <begin position="439"/>
        <end position="449"/>
    </location>
</feature>
<dbReference type="InterPro" id="IPR003661">
    <property type="entry name" value="HisK_dim/P_dom"/>
</dbReference>
<dbReference type="PANTHER" id="PTHR45436">
    <property type="entry name" value="SENSOR HISTIDINE KINASE YKOH"/>
    <property type="match status" value="1"/>
</dbReference>
<name>A0ABS7G2L9_9ACTN</name>
<evidence type="ECO:0000256" key="11">
    <source>
        <dbReference type="SAM" id="MobiDB-lite"/>
    </source>
</evidence>
<dbReference type="InterPro" id="IPR003660">
    <property type="entry name" value="HAMP_dom"/>
</dbReference>
<dbReference type="Proteomes" id="UP000774570">
    <property type="component" value="Unassembled WGS sequence"/>
</dbReference>
<dbReference type="InterPro" id="IPR004358">
    <property type="entry name" value="Sig_transdc_His_kin-like_C"/>
</dbReference>
<keyword evidence="10 12" id="KW-0472">Membrane</keyword>
<organism evidence="15 16">
    <name type="scientific">Actinomadura parmotrematis</name>
    <dbReference type="NCBI Taxonomy" id="2864039"/>
    <lineage>
        <taxon>Bacteria</taxon>
        <taxon>Bacillati</taxon>
        <taxon>Actinomycetota</taxon>
        <taxon>Actinomycetes</taxon>
        <taxon>Streptosporangiales</taxon>
        <taxon>Thermomonosporaceae</taxon>
        <taxon>Actinomadura</taxon>
    </lineage>
</organism>
<evidence type="ECO:0000256" key="4">
    <source>
        <dbReference type="ARBA" id="ARBA00022553"/>
    </source>
</evidence>
<evidence type="ECO:0000256" key="6">
    <source>
        <dbReference type="ARBA" id="ARBA00022692"/>
    </source>
</evidence>
<comment type="catalytic activity">
    <reaction evidence="1">
        <text>ATP + protein L-histidine = ADP + protein N-phospho-L-histidine.</text>
        <dbReference type="EC" id="2.7.13.3"/>
    </reaction>
</comment>
<dbReference type="PROSITE" id="PS50109">
    <property type="entry name" value="HIS_KIN"/>
    <property type="match status" value="1"/>
</dbReference>
<dbReference type="InterPro" id="IPR036890">
    <property type="entry name" value="HATPase_C_sf"/>
</dbReference>
<keyword evidence="9" id="KW-0902">Two-component regulatory system</keyword>
<dbReference type="InterPro" id="IPR036097">
    <property type="entry name" value="HisK_dim/P_sf"/>
</dbReference>
<dbReference type="InterPro" id="IPR005467">
    <property type="entry name" value="His_kinase_dom"/>
</dbReference>
<dbReference type="SMART" id="SM00387">
    <property type="entry name" value="HATPase_c"/>
    <property type="match status" value="1"/>
</dbReference>
<dbReference type="Pfam" id="PF02518">
    <property type="entry name" value="HATPase_c"/>
    <property type="match status" value="1"/>
</dbReference>
<accession>A0ABS7G2L9</accession>
<keyword evidence="6 12" id="KW-0812">Transmembrane</keyword>
<dbReference type="CDD" id="cd00075">
    <property type="entry name" value="HATPase"/>
    <property type="match status" value="1"/>
</dbReference>
<evidence type="ECO:0000259" key="14">
    <source>
        <dbReference type="PROSITE" id="PS50885"/>
    </source>
</evidence>
<evidence type="ECO:0000256" key="8">
    <source>
        <dbReference type="ARBA" id="ARBA00022989"/>
    </source>
</evidence>
<dbReference type="SMART" id="SM00388">
    <property type="entry name" value="HisKA"/>
    <property type="match status" value="1"/>
</dbReference>
<keyword evidence="16" id="KW-1185">Reference proteome</keyword>
<keyword evidence="8 12" id="KW-1133">Transmembrane helix</keyword>
<feature type="domain" description="HAMP" evidence="14">
    <location>
        <begin position="168"/>
        <end position="221"/>
    </location>
</feature>
<dbReference type="RefSeq" id="WP_220169128.1">
    <property type="nucleotide sequence ID" value="NZ_JAIBOA010000019.1"/>
</dbReference>
<evidence type="ECO:0000256" key="1">
    <source>
        <dbReference type="ARBA" id="ARBA00000085"/>
    </source>
</evidence>
<dbReference type="Gene3D" id="1.10.287.130">
    <property type="match status" value="1"/>
</dbReference>
<dbReference type="InterPro" id="IPR050428">
    <property type="entry name" value="TCS_sensor_his_kinase"/>
</dbReference>
<dbReference type="CDD" id="cd00082">
    <property type="entry name" value="HisKA"/>
    <property type="match status" value="1"/>
</dbReference>
<comment type="caution">
    <text evidence="15">The sequence shown here is derived from an EMBL/GenBank/DDBJ whole genome shotgun (WGS) entry which is preliminary data.</text>
</comment>
<evidence type="ECO:0000259" key="13">
    <source>
        <dbReference type="PROSITE" id="PS50109"/>
    </source>
</evidence>
<dbReference type="EC" id="2.7.13.3" evidence="3"/>
<dbReference type="SUPFAM" id="SSF47384">
    <property type="entry name" value="Homodimeric domain of signal transducing histidine kinase"/>
    <property type="match status" value="1"/>
</dbReference>
<evidence type="ECO:0000256" key="3">
    <source>
        <dbReference type="ARBA" id="ARBA00012438"/>
    </source>
</evidence>